<dbReference type="GO" id="GO:0008808">
    <property type="term" value="F:cardiolipin synthase activity"/>
    <property type="evidence" value="ECO:0007669"/>
    <property type="project" value="InterPro"/>
</dbReference>
<feature type="active site" evidence="1">
    <location>
        <position position="110"/>
    </location>
</feature>
<evidence type="ECO:0000313" key="3">
    <source>
        <dbReference type="EMBL" id="BCB25726.1"/>
    </source>
</evidence>
<dbReference type="PANTHER" id="PTHR21248:SF22">
    <property type="entry name" value="PHOSPHOLIPASE D"/>
    <property type="match status" value="1"/>
</dbReference>
<dbReference type="SUPFAM" id="SSF56024">
    <property type="entry name" value="Phospholipase D/nuclease"/>
    <property type="match status" value="2"/>
</dbReference>
<evidence type="ECO:0000259" key="2">
    <source>
        <dbReference type="PROSITE" id="PS50035"/>
    </source>
</evidence>
<keyword evidence="4" id="KW-1185">Reference proteome</keyword>
<dbReference type="InterPro" id="IPR030872">
    <property type="entry name" value="Cardiolipin_synth_ClsB"/>
</dbReference>
<feature type="active site" evidence="1">
    <location>
        <position position="289"/>
    </location>
</feature>
<keyword evidence="1" id="KW-0444">Lipid biosynthesis</keyword>
<dbReference type="AlphaFoldDB" id="A0A6F8V9P9"/>
<keyword evidence="1" id="KW-0594">Phospholipid biosynthesis</keyword>
<dbReference type="Proteomes" id="UP000502260">
    <property type="component" value="Chromosome"/>
</dbReference>
<dbReference type="InterPro" id="IPR001736">
    <property type="entry name" value="PLipase_D/transphosphatidylase"/>
</dbReference>
<dbReference type="NCBIfam" id="NF008427">
    <property type="entry name" value="PRK11263.1"/>
    <property type="match status" value="1"/>
</dbReference>
<dbReference type="InterPro" id="IPR025202">
    <property type="entry name" value="PLD-like_dom"/>
</dbReference>
<dbReference type="KEGG" id="slac:SKTS_06120"/>
<sequence>MTQFLDGNQVSLLCNGAEYFPALVAAIDQAAREIYLETYIFEYDSTGRAIAAALKRAARRGVTTHLLLDGYGGKTLPREAIEEMRGDGVQVLIYRPSLAKFRRSSYRRLHRKIVVVDSRVAFVGGINIIDDMDTPGQTPPRYDYAVRVEGPLLPQIYEAARKLWGLVSWSQLKRRRRRQPPAFSPVPSGDVSASFVIRDNIGHRKDIEEAYLDAINNARSEIVLANAYFLPGRHFRQALIQAAARGVRVVLLLQGRVEYVLLHYATRALYGVFLDAGIEIYEYHRSFMHAKVAVVDGNWATVGSSNIDPFSLLLSREANVLVDDAGFAARLRASLEQAMEEGSRVVTSAHWKRQPLHLRLFSWLSYGGVRLLVGVTGYGRKGA</sequence>
<dbReference type="PANTHER" id="PTHR21248">
    <property type="entry name" value="CARDIOLIPIN SYNTHASE"/>
    <property type="match status" value="1"/>
</dbReference>
<accession>A0A6F8V9P9</accession>
<dbReference type="EMBL" id="AP022853">
    <property type="protein sequence ID" value="BCB25726.1"/>
    <property type="molecule type" value="Genomic_DNA"/>
</dbReference>
<proteinExistence type="inferred from homology"/>
<name>A0A6F8V9P9_9PROT</name>
<dbReference type="CDD" id="cd09110">
    <property type="entry name" value="PLDc_CLS_1"/>
    <property type="match status" value="1"/>
</dbReference>
<dbReference type="RefSeq" id="WP_173060205.1">
    <property type="nucleotide sequence ID" value="NZ_AP022853.1"/>
</dbReference>
<gene>
    <name evidence="1 3" type="primary">clsB</name>
    <name evidence="3" type="ORF">SKTS_06120</name>
</gene>
<feature type="active site" evidence="1">
    <location>
        <position position="296"/>
    </location>
</feature>
<dbReference type="CDD" id="cd09159">
    <property type="entry name" value="PLDc_ybhO_like_2"/>
    <property type="match status" value="1"/>
</dbReference>
<reference evidence="4" key="1">
    <citation type="submission" date="2020-03" db="EMBL/GenBank/DDBJ databases">
        <title>Complete genome sequence of sulfur-oxidizing bacterium skT11.</title>
        <authorList>
            <person name="Kanda M."/>
            <person name="Kojima H."/>
            <person name="Fukui M."/>
        </authorList>
    </citation>
    <scope>NUCLEOTIDE SEQUENCE [LARGE SCALE GENOMIC DNA]</scope>
    <source>
        <strain evidence="4">skT11</strain>
    </source>
</reference>
<dbReference type="EC" id="2.7.8.-" evidence="1"/>
<keyword evidence="1" id="KW-1003">Cell membrane</keyword>
<dbReference type="Gene3D" id="3.30.870.10">
    <property type="entry name" value="Endonuclease Chain A"/>
    <property type="match status" value="2"/>
</dbReference>
<dbReference type="SMART" id="SM00155">
    <property type="entry name" value="PLDc"/>
    <property type="match status" value="2"/>
</dbReference>
<comment type="catalytic activity">
    <reaction evidence="1">
        <text>2 a 1,2-diacyl-sn-glycero-3-phospho-(1'-sn-glycerol) = a cardiolipin + glycerol</text>
        <dbReference type="Rhea" id="RHEA:31451"/>
        <dbReference type="ChEBI" id="CHEBI:17754"/>
        <dbReference type="ChEBI" id="CHEBI:62237"/>
        <dbReference type="ChEBI" id="CHEBI:64716"/>
    </reaction>
</comment>
<keyword evidence="1" id="KW-0443">Lipid metabolism</keyword>
<evidence type="ECO:0000313" key="4">
    <source>
        <dbReference type="Proteomes" id="UP000502260"/>
    </source>
</evidence>
<evidence type="ECO:0000256" key="1">
    <source>
        <dbReference type="HAMAP-Rule" id="MF_01917"/>
    </source>
</evidence>
<comment type="function">
    <text evidence="1">Catalyzes the phosphatidyl group transfer from one phosphatidylglycerol molecule to another to form cardiolipin (CL) (diphosphatidylglycerol) and glycerol.</text>
</comment>
<feature type="active site" evidence="1">
    <location>
        <position position="291"/>
    </location>
</feature>
<keyword evidence="1" id="KW-1208">Phospholipid metabolism</keyword>
<dbReference type="GO" id="GO:0032049">
    <property type="term" value="P:cardiolipin biosynthetic process"/>
    <property type="evidence" value="ECO:0007669"/>
    <property type="project" value="InterPro"/>
</dbReference>
<protein>
    <recommendedName>
        <fullName evidence="1">Cardiolipin synthase B</fullName>
        <shortName evidence="1">CL synthase</shortName>
        <ecNumber evidence="1">2.7.8.-</ecNumber>
    </recommendedName>
</protein>
<keyword evidence="1" id="KW-0808">Transferase</keyword>
<dbReference type="PROSITE" id="PS50035">
    <property type="entry name" value="PLD"/>
    <property type="match status" value="2"/>
</dbReference>
<comment type="similarity">
    <text evidence="1">Belongs to the phospholipase D family. Cardiolipin synthase subfamily. ClsB sub-subfamily.</text>
</comment>
<feature type="domain" description="PLD phosphodiesterase" evidence="2">
    <location>
        <begin position="284"/>
        <end position="311"/>
    </location>
</feature>
<feature type="domain" description="PLD phosphodiesterase" evidence="2">
    <location>
        <begin position="105"/>
        <end position="132"/>
    </location>
</feature>
<dbReference type="GO" id="GO:0005886">
    <property type="term" value="C:plasma membrane"/>
    <property type="evidence" value="ECO:0007669"/>
    <property type="project" value="UniProtKB-SubCell"/>
</dbReference>
<comment type="subcellular location">
    <subcellularLocation>
        <location evidence="1">Cell membrane</location>
        <topology evidence="1">Peripheral membrane protein</topology>
    </subcellularLocation>
</comment>
<dbReference type="Pfam" id="PF13091">
    <property type="entry name" value="PLDc_2"/>
    <property type="match status" value="2"/>
</dbReference>
<organism evidence="3 4">
    <name type="scientific">Sulfurimicrobium lacus</name>
    <dbReference type="NCBI Taxonomy" id="2715678"/>
    <lineage>
        <taxon>Bacteria</taxon>
        <taxon>Pseudomonadati</taxon>
        <taxon>Pseudomonadota</taxon>
        <taxon>Betaproteobacteria</taxon>
        <taxon>Nitrosomonadales</taxon>
        <taxon>Sulfuricellaceae</taxon>
        <taxon>Sulfurimicrobium</taxon>
    </lineage>
</organism>
<feature type="active site" evidence="1">
    <location>
        <position position="112"/>
    </location>
</feature>
<dbReference type="HAMAP" id="MF_01917">
    <property type="entry name" value="Cardiolipin_synth_ClsB"/>
    <property type="match status" value="1"/>
</dbReference>
<keyword evidence="1" id="KW-0472">Membrane</keyword>
<feature type="active site" evidence="1">
    <location>
        <position position="117"/>
    </location>
</feature>